<keyword evidence="5 11" id="KW-0408">Iron</keyword>
<proteinExistence type="inferred from homology"/>
<keyword evidence="4 11" id="KW-0479">Metal-binding</keyword>
<evidence type="ECO:0000313" key="13">
    <source>
        <dbReference type="Proteomes" id="UP000283993"/>
    </source>
</evidence>
<comment type="caution">
    <text evidence="12">The sequence shown here is derived from an EMBL/GenBank/DDBJ whole genome shotgun (WGS) entry which is preliminary data.</text>
</comment>
<dbReference type="PANTHER" id="PTHR43342">
    <property type="entry name" value="NADH-QUINONE OXIDOREDUCTASE, E SUBUNIT"/>
    <property type="match status" value="1"/>
</dbReference>
<dbReference type="SUPFAM" id="SSF52833">
    <property type="entry name" value="Thioredoxin-like"/>
    <property type="match status" value="1"/>
</dbReference>
<keyword evidence="6 11" id="KW-0411">Iron-sulfur</keyword>
<evidence type="ECO:0000256" key="2">
    <source>
        <dbReference type="ARBA" id="ARBA00019898"/>
    </source>
</evidence>
<evidence type="ECO:0000256" key="5">
    <source>
        <dbReference type="ARBA" id="ARBA00023004"/>
    </source>
</evidence>
<dbReference type="EMBL" id="AYKH01000004">
    <property type="protein sequence ID" value="ROO29541.1"/>
    <property type="molecule type" value="Genomic_DNA"/>
</dbReference>
<evidence type="ECO:0000256" key="8">
    <source>
        <dbReference type="ARBA" id="ARBA00032788"/>
    </source>
</evidence>
<evidence type="ECO:0000256" key="11">
    <source>
        <dbReference type="PIRSR" id="PIRSR000216-1"/>
    </source>
</evidence>
<dbReference type="Gene3D" id="3.40.30.10">
    <property type="entry name" value="Glutaredoxin"/>
    <property type="match status" value="1"/>
</dbReference>
<evidence type="ECO:0000256" key="10">
    <source>
        <dbReference type="ARBA" id="ARBA00047712"/>
    </source>
</evidence>
<feature type="binding site" evidence="11">
    <location>
        <position position="143"/>
    </location>
    <ligand>
        <name>[2Fe-2S] cluster</name>
        <dbReference type="ChEBI" id="CHEBI:190135"/>
    </ligand>
</feature>
<dbReference type="PIRSF" id="PIRSF000216">
    <property type="entry name" value="NADH_DH_24kDa"/>
    <property type="match status" value="1"/>
</dbReference>
<dbReference type="AlphaFoldDB" id="A0A423PVG6"/>
<dbReference type="Pfam" id="PF01257">
    <property type="entry name" value="2Fe-2S_thioredx"/>
    <property type="match status" value="1"/>
</dbReference>
<gene>
    <name evidence="12" type="ORF">SAOR_03620</name>
</gene>
<dbReference type="InterPro" id="IPR002023">
    <property type="entry name" value="NuoE-like"/>
</dbReference>
<evidence type="ECO:0000256" key="9">
    <source>
        <dbReference type="ARBA" id="ARBA00034078"/>
    </source>
</evidence>
<comment type="catalytic activity">
    <reaction evidence="10">
        <text>a quinone + NADH + 5 H(+)(in) = a quinol + NAD(+) + 4 H(+)(out)</text>
        <dbReference type="Rhea" id="RHEA:57888"/>
        <dbReference type="ChEBI" id="CHEBI:15378"/>
        <dbReference type="ChEBI" id="CHEBI:24646"/>
        <dbReference type="ChEBI" id="CHEBI:57540"/>
        <dbReference type="ChEBI" id="CHEBI:57945"/>
        <dbReference type="ChEBI" id="CHEBI:132124"/>
    </reaction>
</comment>
<keyword evidence="3 11" id="KW-0001">2Fe-2S</keyword>
<feature type="binding site" evidence="11">
    <location>
        <position position="109"/>
    </location>
    <ligand>
        <name>[2Fe-2S] cluster</name>
        <dbReference type="ChEBI" id="CHEBI:190135"/>
    </ligand>
</feature>
<name>A0A423PVG6_9GAMM</name>
<dbReference type="Proteomes" id="UP000283993">
    <property type="component" value="Unassembled WGS sequence"/>
</dbReference>
<organism evidence="12 13">
    <name type="scientific">Salinisphaera orenii MK-B5</name>
    <dbReference type="NCBI Taxonomy" id="856730"/>
    <lineage>
        <taxon>Bacteria</taxon>
        <taxon>Pseudomonadati</taxon>
        <taxon>Pseudomonadota</taxon>
        <taxon>Gammaproteobacteria</taxon>
        <taxon>Salinisphaerales</taxon>
        <taxon>Salinisphaeraceae</taxon>
        <taxon>Salinisphaera</taxon>
    </lineage>
</organism>
<evidence type="ECO:0000256" key="3">
    <source>
        <dbReference type="ARBA" id="ARBA00022714"/>
    </source>
</evidence>
<evidence type="ECO:0000256" key="7">
    <source>
        <dbReference type="ARBA" id="ARBA00031580"/>
    </source>
</evidence>
<comment type="cofactor">
    <cofactor evidence="11">
        <name>[2Fe-2S] cluster</name>
        <dbReference type="ChEBI" id="CHEBI:190135"/>
    </cofactor>
    <text evidence="11">Binds 1 [2Fe-2S] cluster.</text>
</comment>
<dbReference type="PANTHER" id="PTHR43342:SF1">
    <property type="entry name" value="BIFURCATING [FEFE] HYDROGENASE GAMMA SUBUNIT"/>
    <property type="match status" value="1"/>
</dbReference>
<evidence type="ECO:0000313" key="12">
    <source>
        <dbReference type="EMBL" id="ROO29541.1"/>
    </source>
</evidence>
<feature type="binding site" evidence="11">
    <location>
        <position position="104"/>
    </location>
    <ligand>
        <name>[2Fe-2S] cluster</name>
        <dbReference type="ChEBI" id="CHEBI:190135"/>
    </ligand>
</feature>
<dbReference type="FunFam" id="1.10.10.1590:FF:000001">
    <property type="entry name" value="NADH-quinone oxidoreductase subunit E"/>
    <property type="match status" value="1"/>
</dbReference>
<comment type="similarity">
    <text evidence="1">Belongs to the complex I 24 kDa subunit family.</text>
</comment>
<evidence type="ECO:0000256" key="4">
    <source>
        <dbReference type="ARBA" id="ARBA00022723"/>
    </source>
</evidence>
<accession>A0A423PVG6</accession>
<dbReference type="InterPro" id="IPR036249">
    <property type="entry name" value="Thioredoxin-like_sf"/>
</dbReference>
<feature type="binding site" evidence="11">
    <location>
        <position position="139"/>
    </location>
    <ligand>
        <name>[2Fe-2S] cluster</name>
        <dbReference type="ChEBI" id="CHEBI:190135"/>
    </ligand>
</feature>
<comment type="cofactor">
    <cofactor evidence="9">
        <name>[2Fe-2S] cluster</name>
        <dbReference type="ChEBI" id="CHEBI:190135"/>
    </cofactor>
</comment>
<keyword evidence="13" id="KW-1185">Reference proteome</keyword>
<evidence type="ECO:0000256" key="1">
    <source>
        <dbReference type="ARBA" id="ARBA00010643"/>
    </source>
</evidence>
<sequence>MACYRLVPEWNTEITTVQKVENMARSNGEADSAVAEICARHAAEEGPVLPILHDVQAHFGYVPDAAIGEIAQALNLSRAEVYGVVTFYHDFHREPPRSHSLKVCRAEACQAVGGRDVWAAARTAADSGDADIDLEAVYCLGNCACAPSVQLDGRTIGRMNVERVSALFAAGGRAGAPS</sequence>
<dbReference type="GO" id="GO:0046872">
    <property type="term" value="F:metal ion binding"/>
    <property type="evidence" value="ECO:0007669"/>
    <property type="project" value="UniProtKB-KW"/>
</dbReference>
<dbReference type="GO" id="GO:0051537">
    <property type="term" value="F:2 iron, 2 sulfur cluster binding"/>
    <property type="evidence" value="ECO:0007669"/>
    <property type="project" value="UniProtKB-KW"/>
</dbReference>
<dbReference type="InterPro" id="IPR028431">
    <property type="entry name" value="NADP_DH_HndA-like"/>
</dbReference>
<reference evidence="12 13" key="1">
    <citation type="submission" date="2013-10" db="EMBL/GenBank/DDBJ databases">
        <title>Salinisphaera orenii MK-B5 Genome Sequencing.</title>
        <authorList>
            <person name="Lai Q."/>
            <person name="Li C."/>
            <person name="Shao Z."/>
        </authorList>
    </citation>
    <scope>NUCLEOTIDE SEQUENCE [LARGE SCALE GENOMIC DNA]</scope>
    <source>
        <strain evidence="12 13">MK-B5</strain>
    </source>
</reference>
<keyword evidence="12" id="KW-0560">Oxidoreductase</keyword>
<dbReference type="GO" id="GO:0016491">
    <property type="term" value="F:oxidoreductase activity"/>
    <property type="evidence" value="ECO:0007669"/>
    <property type="project" value="UniProtKB-KW"/>
</dbReference>
<dbReference type="InterPro" id="IPR041921">
    <property type="entry name" value="NuoE_N"/>
</dbReference>
<protein>
    <recommendedName>
        <fullName evidence="2">NADH-quinone oxidoreductase subunit E</fullName>
    </recommendedName>
    <alternativeName>
        <fullName evidence="7">NADH dehydrogenase I subunit E</fullName>
    </alternativeName>
    <alternativeName>
        <fullName evidence="8">NDH-1 subunit E</fullName>
    </alternativeName>
</protein>
<evidence type="ECO:0000256" key="6">
    <source>
        <dbReference type="ARBA" id="ARBA00023014"/>
    </source>
</evidence>
<dbReference type="Gene3D" id="1.10.10.1590">
    <property type="entry name" value="NADH-quinone oxidoreductase subunit E"/>
    <property type="match status" value="1"/>
</dbReference>